<dbReference type="Proteomes" id="UP000003835">
    <property type="component" value="Unassembled WGS sequence"/>
</dbReference>
<dbReference type="OrthoDB" id="515968at2"/>
<dbReference type="HOGENOM" id="CLU_2902037_0_0_3"/>
<evidence type="ECO:0000313" key="1">
    <source>
        <dbReference type="EMBL" id="EDX77490.1"/>
    </source>
</evidence>
<organism evidence="1 2">
    <name type="scientific">Coleofasciculus chthonoplastes PCC 7420</name>
    <dbReference type="NCBI Taxonomy" id="118168"/>
    <lineage>
        <taxon>Bacteria</taxon>
        <taxon>Bacillati</taxon>
        <taxon>Cyanobacteriota</taxon>
        <taxon>Cyanophyceae</taxon>
        <taxon>Coleofasciculales</taxon>
        <taxon>Coleofasciculaceae</taxon>
        <taxon>Coleofasciculus</taxon>
    </lineage>
</organism>
<evidence type="ECO:0000313" key="2">
    <source>
        <dbReference type="Proteomes" id="UP000003835"/>
    </source>
</evidence>
<dbReference type="EMBL" id="DS989844">
    <property type="protein sequence ID" value="EDX77490.1"/>
    <property type="molecule type" value="Genomic_DNA"/>
</dbReference>
<dbReference type="AlphaFoldDB" id="B4VKV7"/>
<gene>
    <name evidence="1" type="ORF">MC7420_627</name>
</gene>
<accession>B4VKV7</accession>
<dbReference type="STRING" id="118168.MC7420_627"/>
<proteinExistence type="predicted"/>
<protein>
    <submittedName>
        <fullName evidence="1">Uncharacterized protein</fullName>
    </submittedName>
</protein>
<dbReference type="RefSeq" id="WP_006099598.1">
    <property type="nucleotide sequence ID" value="NZ_DS989844.1"/>
</dbReference>
<reference evidence="1 2" key="1">
    <citation type="submission" date="2008-07" db="EMBL/GenBank/DDBJ databases">
        <authorList>
            <person name="Tandeau de Marsac N."/>
            <person name="Ferriera S."/>
            <person name="Johnson J."/>
            <person name="Kravitz S."/>
            <person name="Beeson K."/>
            <person name="Sutton G."/>
            <person name="Rogers Y.-H."/>
            <person name="Friedman R."/>
            <person name="Frazier M."/>
            <person name="Venter J.C."/>
        </authorList>
    </citation>
    <scope>NUCLEOTIDE SEQUENCE [LARGE SCALE GENOMIC DNA]</scope>
    <source>
        <strain evidence="1 2">PCC 7420</strain>
    </source>
</reference>
<keyword evidence="2" id="KW-1185">Reference proteome</keyword>
<name>B4VKV7_9CYAN</name>
<sequence>MRTINFSVSICRHCGHYQPQKGWGGHCQQLGVAVQGKWKACPLGISPFATYAEHLDGVDCGLMHR</sequence>